<evidence type="ECO:0000256" key="3">
    <source>
        <dbReference type="ARBA" id="ARBA00023239"/>
    </source>
</evidence>
<keyword evidence="6" id="KW-1133">Transmembrane helix</keyword>
<dbReference type="InterPro" id="IPR024060">
    <property type="entry name" value="Ureidoglycolate_lyase_dom_sf"/>
</dbReference>
<dbReference type="PANTHER" id="PTHR43123:SF1">
    <property type="entry name" value="POLYSACCHARIDE DEACETYLASE-RELATED"/>
    <property type="match status" value="1"/>
</dbReference>
<evidence type="ECO:0000313" key="8">
    <source>
        <dbReference type="EMBL" id="TVY25591.1"/>
    </source>
</evidence>
<feature type="transmembrane region" description="Helical" evidence="6">
    <location>
        <begin position="585"/>
        <end position="607"/>
    </location>
</feature>
<accession>A0A8H8R011</accession>
<gene>
    <name evidence="8" type="primary">cda1_2</name>
    <name evidence="8" type="ORF">LHYA1_G006213</name>
</gene>
<proteinExistence type="predicted"/>
<keyword evidence="2" id="KW-0659">Purine metabolism</keyword>
<dbReference type="SUPFAM" id="SSF51182">
    <property type="entry name" value="RmlC-like cupins"/>
    <property type="match status" value="1"/>
</dbReference>
<dbReference type="PANTHER" id="PTHR43123">
    <property type="entry name" value="POLYSACCHARIDE DEACETYLASE-RELATED"/>
    <property type="match status" value="1"/>
</dbReference>
<feature type="region of interest" description="Disordered" evidence="5">
    <location>
        <begin position="385"/>
        <end position="407"/>
    </location>
</feature>
<keyword evidence="6" id="KW-0812">Transmembrane</keyword>
<feature type="compositionally biased region" description="Polar residues" evidence="5">
    <location>
        <begin position="65"/>
        <end position="75"/>
    </location>
</feature>
<dbReference type="EMBL" id="QGMH01000091">
    <property type="protein sequence ID" value="TVY25591.1"/>
    <property type="molecule type" value="Genomic_DNA"/>
</dbReference>
<reference evidence="8 9" key="1">
    <citation type="submission" date="2018-05" db="EMBL/GenBank/DDBJ databases">
        <title>Genome sequencing and assembly of the regulated plant pathogen Lachnellula willkommii and related sister species for the development of diagnostic species identification markers.</title>
        <authorList>
            <person name="Giroux E."/>
            <person name="Bilodeau G."/>
        </authorList>
    </citation>
    <scope>NUCLEOTIDE SEQUENCE [LARGE SCALE GENOMIC DNA]</scope>
    <source>
        <strain evidence="8 9">CBS 185.66</strain>
    </source>
</reference>
<dbReference type="InterPro" id="IPR011051">
    <property type="entry name" value="RmlC_Cupin_sf"/>
</dbReference>
<sequence length="615" mass="68462">MSLYSRDGSSAKIGAPSIDPLQDTIYDFPRDIVGFGRKSHNPQWPNGAKIAVSFVINYEEGSERSVTNGDAQSENRLWEQADNKPALTGERSLNPESDYEYGSRVGVWRLLNCFEKYGMPVTAYAIGQAFEKNLEVADAFGKNGHEVASHGYRWVNYVGMGIELEKEYIERQLESLKKTTGSYPVGWYYGAVSAYSKALIHEVYEKKGIPLLYESDTYSDDLPFWVDVPAEKELKDPKGMLMIPYSYDCNDVKFHAASGFSTASGFEEYLKTAFDVLYAEGQEGMPKMMTIGLHCRISGKPGRFAAVENFIKYISNKPDVPCAGPHPYVVEYFEVEGGRSTSSHYMHQKMAQILHASPLNPSGFKSYGGVISTNVLTPQTVHVNGGTARRTPEVVPTDNRYDKAPSKKPAKVVLNASLAGPRDVAPWSGEIGKERKENHGDAKRVFKFKMLEKHPYTTQSFVPMGGDVKYLVVVTDGDEKPNMKGLKAFAATQKQGVCYGVGVWHAPMAVIDEPVSFAVVQHINGVADEDCSRIYFKALVTISDDYEDGSDHRVPETDAQAEYAMEAARTRDEKNEKILFRARKLAIIASIVMTLAYLILWPIPMYATSYGMLRP</sequence>
<dbReference type="GO" id="GO:0000256">
    <property type="term" value="P:allantoin catabolic process"/>
    <property type="evidence" value="ECO:0007669"/>
    <property type="project" value="InterPro"/>
</dbReference>
<evidence type="ECO:0000313" key="9">
    <source>
        <dbReference type="Proteomes" id="UP000431533"/>
    </source>
</evidence>
<dbReference type="SUPFAM" id="SSF88713">
    <property type="entry name" value="Glycoside hydrolase/deacetylase"/>
    <property type="match status" value="1"/>
</dbReference>
<dbReference type="RefSeq" id="XP_031004379.1">
    <property type="nucleotide sequence ID" value="XM_031151153.1"/>
</dbReference>
<evidence type="ECO:0000256" key="5">
    <source>
        <dbReference type="SAM" id="MobiDB-lite"/>
    </source>
</evidence>
<comment type="catalytic activity">
    <reaction evidence="4">
        <text>(S)-ureidoglycolate = urea + glyoxylate</text>
        <dbReference type="Rhea" id="RHEA:11304"/>
        <dbReference type="ChEBI" id="CHEBI:16199"/>
        <dbReference type="ChEBI" id="CHEBI:36655"/>
        <dbReference type="ChEBI" id="CHEBI:57296"/>
        <dbReference type="EC" id="4.3.2.3"/>
    </reaction>
</comment>
<dbReference type="GO" id="GO:0050385">
    <property type="term" value="F:ureidoglycolate lyase activity"/>
    <property type="evidence" value="ECO:0007669"/>
    <property type="project" value="UniProtKB-EC"/>
</dbReference>
<evidence type="ECO:0000256" key="2">
    <source>
        <dbReference type="ARBA" id="ARBA00022631"/>
    </source>
</evidence>
<dbReference type="Gene3D" id="3.20.20.370">
    <property type="entry name" value="Glycoside hydrolase/deacetylase"/>
    <property type="match status" value="1"/>
</dbReference>
<evidence type="ECO:0000259" key="7">
    <source>
        <dbReference type="PROSITE" id="PS51677"/>
    </source>
</evidence>
<keyword evidence="9" id="KW-1185">Reference proteome</keyword>
<name>A0A8H8R011_9HELO</name>
<dbReference type="InterPro" id="IPR002509">
    <property type="entry name" value="NODB_dom"/>
</dbReference>
<keyword evidence="6" id="KW-0472">Membrane</keyword>
<dbReference type="GeneID" id="41986411"/>
<dbReference type="InterPro" id="IPR007247">
    <property type="entry name" value="Ureidogly_lyase"/>
</dbReference>
<evidence type="ECO:0000256" key="6">
    <source>
        <dbReference type="SAM" id="Phobius"/>
    </source>
</evidence>
<dbReference type="CDD" id="cd20298">
    <property type="entry name" value="cupin_UAH"/>
    <property type="match status" value="1"/>
</dbReference>
<evidence type="ECO:0000256" key="1">
    <source>
        <dbReference type="ARBA" id="ARBA00011738"/>
    </source>
</evidence>
<comment type="subunit">
    <text evidence="1">Homodimer.</text>
</comment>
<keyword evidence="3" id="KW-0456">Lyase</keyword>
<feature type="region of interest" description="Disordered" evidence="5">
    <location>
        <begin position="65"/>
        <end position="93"/>
    </location>
</feature>
<dbReference type="PROSITE" id="PS51677">
    <property type="entry name" value="NODB"/>
    <property type="match status" value="1"/>
</dbReference>
<organism evidence="8 9">
    <name type="scientific">Lachnellula hyalina</name>
    <dbReference type="NCBI Taxonomy" id="1316788"/>
    <lineage>
        <taxon>Eukaryota</taxon>
        <taxon>Fungi</taxon>
        <taxon>Dikarya</taxon>
        <taxon>Ascomycota</taxon>
        <taxon>Pezizomycotina</taxon>
        <taxon>Leotiomycetes</taxon>
        <taxon>Helotiales</taxon>
        <taxon>Lachnaceae</taxon>
        <taxon>Lachnellula</taxon>
    </lineage>
</organism>
<evidence type="ECO:0000256" key="4">
    <source>
        <dbReference type="ARBA" id="ARBA00047684"/>
    </source>
</evidence>
<comment type="caution">
    <text evidence="8">The sequence shown here is derived from an EMBL/GenBank/DDBJ whole genome shotgun (WGS) entry which is preliminary data.</text>
</comment>
<dbReference type="GO" id="GO:0005975">
    <property type="term" value="P:carbohydrate metabolic process"/>
    <property type="evidence" value="ECO:0007669"/>
    <property type="project" value="InterPro"/>
</dbReference>
<dbReference type="Proteomes" id="UP000431533">
    <property type="component" value="Unassembled WGS sequence"/>
</dbReference>
<dbReference type="InterPro" id="IPR011330">
    <property type="entry name" value="Glyco_hydro/deAcase_b/a-brl"/>
</dbReference>
<dbReference type="AlphaFoldDB" id="A0A8H8R011"/>
<dbReference type="Pfam" id="PF04115">
    <property type="entry name" value="Ureidogly_lyase"/>
    <property type="match status" value="1"/>
</dbReference>
<dbReference type="GO" id="GO:0004848">
    <property type="term" value="F:ureidoglycolate hydrolase activity"/>
    <property type="evidence" value="ECO:0007669"/>
    <property type="project" value="InterPro"/>
</dbReference>
<feature type="domain" description="NodB homology" evidence="7">
    <location>
        <begin position="91"/>
        <end position="323"/>
    </location>
</feature>
<dbReference type="GO" id="GO:0006144">
    <property type="term" value="P:purine nucleobase metabolic process"/>
    <property type="evidence" value="ECO:0007669"/>
    <property type="project" value="UniProtKB-KW"/>
</dbReference>
<dbReference type="InterPro" id="IPR047233">
    <property type="entry name" value="UAH_cupin"/>
</dbReference>
<dbReference type="OrthoDB" id="9970124at2759"/>
<dbReference type="Gene3D" id="2.60.120.480">
    <property type="entry name" value="Ureidoglycolate hydrolase"/>
    <property type="match status" value="1"/>
</dbReference>
<dbReference type="Pfam" id="PF01522">
    <property type="entry name" value="Polysacc_deac_1"/>
    <property type="match status" value="1"/>
</dbReference>
<protein>
    <submittedName>
        <fullName evidence="8">Chitin deacetylase</fullName>
    </submittedName>
</protein>